<evidence type="ECO:0000313" key="3">
    <source>
        <dbReference type="Proteomes" id="UP000585905"/>
    </source>
</evidence>
<sequence length="328" mass="33858">MARRGMLWGGIVAASVAVAALSVTAAVADATSPERTVRDYLAALASDDLATAAALSGLDAADLDRLGGMPLGDAGTSDVADIVDVIELGPRTRIVTARYGERGVDVVPVTFELEAAPFGPFTRWVLSGPPLAEVTVAADGHVEVVVNGMPRSAERGGGAIHVVGFVPARLEARIASPFLDGAPVRARFGTASAADALVVEVAPSARLQRAVEREVEAFLDDCVAQRVLQPAGCPFGITVPDRVVEPPQWRVSVPPVVTLVPGRPAGLVAGEWGIEAGVTVRVALRVQRLIDGKIEDRDEAAVAVVRGSVALDDEGATITIAPPEDVPG</sequence>
<organism evidence="2 3">
    <name type="scientific">Microcella alkalica</name>
    <dbReference type="NCBI Taxonomy" id="355930"/>
    <lineage>
        <taxon>Bacteria</taxon>
        <taxon>Bacillati</taxon>
        <taxon>Actinomycetota</taxon>
        <taxon>Actinomycetes</taxon>
        <taxon>Micrococcales</taxon>
        <taxon>Microbacteriaceae</taxon>
        <taxon>Microcella</taxon>
    </lineage>
</organism>
<evidence type="ECO:0000313" key="2">
    <source>
        <dbReference type="EMBL" id="MBA8848504.1"/>
    </source>
</evidence>
<keyword evidence="1" id="KW-0732">Signal</keyword>
<reference evidence="2 3" key="1">
    <citation type="submission" date="2020-07" db="EMBL/GenBank/DDBJ databases">
        <title>Sequencing the genomes of 1000 actinobacteria strains.</title>
        <authorList>
            <person name="Klenk H.-P."/>
        </authorList>
    </citation>
    <scope>NUCLEOTIDE SEQUENCE [LARGE SCALE GENOMIC DNA]</scope>
    <source>
        <strain evidence="2 3">DSM 19663</strain>
    </source>
</reference>
<dbReference type="EMBL" id="JACGWX010000005">
    <property type="protein sequence ID" value="MBA8848504.1"/>
    <property type="molecule type" value="Genomic_DNA"/>
</dbReference>
<dbReference type="RefSeq" id="WP_182491290.1">
    <property type="nucleotide sequence ID" value="NZ_BAAAOV010000006.1"/>
</dbReference>
<feature type="chain" id="PRO_5038910872" evidence="1">
    <location>
        <begin position="26"/>
        <end position="328"/>
    </location>
</feature>
<evidence type="ECO:0000256" key="1">
    <source>
        <dbReference type="SAM" id="SignalP"/>
    </source>
</evidence>
<keyword evidence="3" id="KW-1185">Reference proteome</keyword>
<dbReference type="Proteomes" id="UP000585905">
    <property type="component" value="Unassembled WGS sequence"/>
</dbReference>
<gene>
    <name evidence="2" type="ORF">FHX53_002108</name>
</gene>
<protein>
    <submittedName>
        <fullName evidence="2">Uncharacterized protein</fullName>
    </submittedName>
</protein>
<feature type="signal peptide" evidence="1">
    <location>
        <begin position="1"/>
        <end position="25"/>
    </location>
</feature>
<comment type="caution">
    <text evidence="2">The sequence shown here is derived from an EMBL/GenBank/DDBJ whole genome shotgun (WGS) entry which is preliminary data.</text>
</comment>
<dbReference type="AlphaFoldDB" id="A0A839EE28"/>
<proteinExistence type="predicted"/>
<accession>A0A839EE28</accession>
<name>A0A839EE28_9MICO</name>